<comment type="caution">
    <text evidence="1">The sequence shown here is derived from an EMBL/GenBank/DDBJ whole genome shotgun (WGS) entry which is preliminary data.</text>
</comment>
<name>A0ABR9D4Z4_9GAMM</name>
<keyword evidence="2" id="KW-1185">Reference proteome</keyword>
<dbReference type="RefSeq" id="WP_192376240.1">
    <property type="nucleotide sequence ID" value="NZ_CAJHIV010000001.1"/>
</dbReference>
<protein>
    <submittedName>
        <fullName evidence="1">Uncharacterized protein</fullName>
    </submittedName>
</protein>
<dbReference type="Proteomes" id="UP000652176">
    <property type="component" value="Unassembled WGS sequence"/>
</dbReference>
<dbReference type="EMBL" id="JACXSS010000001">
    <property type="protein sequence ID" value="MBD9358000.1"/>
    <property type="molecule type" value="Genomic_DNA"/>
</dbReference>
<gene>
    <name evidence="1" type="ORF">IE877_19345</name>
</gene>
<accession>A0ABR9D4Z4</accession>
<proteinExistence type="predicted"/>
<sequence length="70" mass="7985">MNGNNNLRRYPRGRPKLEKLWTAIVNTLIYYNADSAKINFPIAVAIRTSSRAAFIRHMALVIVEKDLAVQ</sequence>
<evidence type="ECO:0000313" key="1">
    <source>
        <dbReference type="EMBL" id="MBD9358000.1"/>
    </source>
</evidence>
<evidence type="ECO:0000313" key="2">
    <source>
        <dbReference type="Proteomes" id="UP000652176"/>
    </source>
</evidence>
<reference evidence="1 2" key="1">
    <citation type="submission" date="2020-09" db="EMBL/GenBank/DDBJ databases">
        <title>Methylomonas albis sp. nov. and Methylomonas fluvii sp. nov.: Two cold-adapted methanotrophs from the River Elbe and an amended description of Methylovulum psychrotolerans strain Eb1.</title>
        <authorList>
            <person name="Bussmann I.K."/>
            <person name="Klings K.-W."/>
            <person name="Warnstedt J."/>
            <person name="Hoppert M."/>
            <person name="Saborowski A."/>
            <person name="Horn F."/>
            <person name="Liebner S."/>
        </authorList>
    </citation>
    <scope>NUCLEOTIDE SEQUENCE [LARGE SCALE GENOMIC DNA]</scope>
    <source>
        <strain evidence="1 2">EbA</strain>
    </source>
</reference>
<organism evidence="1 2">
    <name type="scientific">Methylomonas albis</name>
    <dbReference type="NCBI Taxonomy" id="1854563"/>
    <lineage>
        <taxon>Bacteria</taxon>
        <taxon>Pseudomonadati</taxon>
        <taxon>Pseudomonadota</taxon>
        <taxon>Gammaproteobacteria</taxon>
        <taxon>Methylococcales</taxon>
        <taxon>Methylococcaceae</taxon>
        <taxon>Methylomonas</taxon>
    </lineage>
</organism>